<dbReference type="RefSeq" id="WP_039003212.1">
    <property type="nucleotide sequence ID" value="NZ_CP014327.1"/>
</dbReference>
<dbReference type="PANTHER" id="PTHR33055">
    <property type="entry name" value="TRANSPOSASE FOR INSERTION SEQUENCE ELEMENT IS1111A"/>
    <property type="match status" value="1"/>
</dbReference>
<evidence type="ECO:0000259" key="2">
    <source>
        <dbReference type="Pfam" id="PF01548"/>
    </source>
</evidence>
<dbReference type="GO" id="GO:0003677">
    <property type="term" value="F:DNA binding"/>
    <property type="evidence" value="ECO:0007669"/>
    <property type="project" value="InterPro"/>
</dbReference>
<name>A0A126V204_9RHOB</name>
<gene>
    <name evidence="4" type="ORF">RC74_02385</name>
    <name evidence="5" type="ORF">RC74_14670</name>
</gene>
<dbReference type="GO" id="GO:0006313">
    <property type="term" value="P:DNA transposition"/>
    <property type="evidence" value="ECO:0007669"/>
    <property type="project" value="InterPro"/>
</dbReference>
<dbReference type="KEGG" id="hat:RC74_02385"/>
<dbReference type="OrthoDB" id="8261795at2"/>
<dbReference type="Proteomes" id="UP000070371">
    <property type="component" value="Chromosome"/>
</dbReference>
<keyword evidence="6" id="KW-1185">Reference proteome</keyword>
<reference evidence="5 6" key="1">
    <citation type="submission" date="2016-02" db="EMBL/GenBank/DDBJ databases">
        <title>Complete genome sequence of Halocynthiibacter arcticus PAMC 20958t from arctic marine sediment.</title>
        <authorList>
            <person name="Lee Y.M."/>
            <person name="Baek K."/>
            <person name="Lee H.K."/>
            <person name="Shin S.C."/>
        </authorList>
    </citation>
    <scope>NUCLEOTIDE SEQUENCE [LARGE SCALE GENOMIC DNA]</scope>
    <source>
        <strain evidence="5">PAMC 20958</strain>
    </source>
</reference>
<dbReference type="Pfam" id="PF01548">
    <property type="entry name" value="DEDD_Tnp_IS110"/>
    <property type="match status" value="1"/>
</dbReference>
<feature type="coiled-coil region" evidence="1">
    <location>
        <begin position="189"/>
        <end position="216"/>
    </location>
</feature>
<dbReference type="EMBL" id="CP014327">
    <property type="protein sequence ID" value="AML52352.1"/>
    <property type="molecule type" value="Genomic_DNA"/>
</dbReference>
<accession>A0A126V204</accession>
<feature type="domain" description="Transposase IS110-like N-terminal" evidence="2">
    <location>
        <begin position="7"/>
        <end position="154"/>
    </location>
</feature>
<feature type="domain" description="Transposase IS116/IS110/IS902 C-terminal" evidence="3">
    <location>
        <begin position="225"/>
        <end position="298"/>
    </location>
</feature>
<dbReference type="EMBL" id="CP014327">
    <property type="protein sequence ID" value="AML50267.1"/>
    <property type="molecule type" value="Genomic_DNA"/>
</dbReference>
<evidence type="ECO:0000313" key="6">
    <source>
        <dbReference type="Proteomes" id="UP000070371"/>
    </source>
</evidence>
<dbReference type="GO" id="GO:0004803">
    <property type="term" value="F:transposase activity"/>
    <property type="evidence" value="ECO:0007669"/>
    <property type="project" value="InterPro"/>
</dbReference>
<dbReference type="InterPro" id="IPR003346">
    <property type="entry name" value="Transposase_20"/>
</dbReference>
<evidence type="ECO:0000256" key="1">
    <source>
        <dbReference type="SAM" id="Coils"/>
    </source>
</evidence>
<dbReference type="InterPro" id="IPR002525">
    <property type="entry name" value="Transp_IS110-like_N"/>
</dbReference>
<dbReference type="AlphaFoldDB" id="A0A126V204"/>
<keyword evidence="1" id="KW-0175">Coiled coil</keyword>
<dbReference type="InterPro" id="IPR047650">
    <property type="entry name" value="Transpos_IS110"/>
</dbReference>
<dbReference type="NCBIfam" id="NF033542">
    <property type="entry name" value="transpos_IS110"/>
    <property type="match status" value="1"/>
</dbReference>
<evidence type="ECO:0000313" key="4">
    <source>
        <dbReference type="EMBL" id="AML50267.1"/>
    </source>
</evidence>
<protein>
    <submittedName>
        <fullName evidence="5">Transposase</fullName>
    </submittedName>
</protein>
<sequence length="369" mass="41951">MEKTVYVGLDVHADTIAVALADEGRGGEMRFYGTIVNSADTVLRLTKTLSRDGKIPTFCYEAGPCGYGLHRHLTRLGFECAVVAPALIPRKAGDRIKTDRRDAEMLARLWRAGELTPIWTPDEEQEAMRDLIRTRKQTVDALKVAKQQLLSFLLRHGLRYRNGSYWTKRHRRWLAELRKFPYPHQQIAFEELKRAIDQIEARIATLDQTIETAIKSWRFAPVVDALRALRGINTTIAATVVAEIGDITRFENPRQLMAWLGLVPSEHSSGSTIRRGRLTKTGNALARTMLVEAGWSYRHPPKEGHPYLKRSAHLPQQIKDIGWKAQTRLCKRYRHLSRAGKPQPRVIAAIARELAGFVWDIARKTPLPT</sequence>
<dbReference type="Pfam" id="PF02371">
    <property type="entry name" value="Transposase_20"/>
    <property type="match status" value="1"/>
</dbReference>
<proteinExistence type="predicted"/>
<dbReference type="STRING" id="1579316.RC74_02385"/>
<organism evidence="5 6">
    <name type="scientific">Falsihalocynthiibacter arcticus</name>
    <dbReference type="NCBI Taxonomy" id="1579316"/>
    <lineage>
        <taxon>Bacteria</taxon>
        <taxon>Pseudomonadati</taxon>
        <taxon>Pseudomonadota</taxon>
        <taxon>Alphaproteobacteria</taxon>
        <taxon>Rhodobacterales</taxon>
        <taxon>Roseobacteraceae</taxon>
        <taxon>Falsihalocynthiibacter</taxon>
    </lineage>
</organism>
<evidence type="ECO:0000259" key="3">
    <source>
        <dbReference type="Pfam" id="PF02371"/>
    </source>
</evidence>
<evidence type="ECO:0000313" key="5">
    <source>
        <dbReference type="EMBL" id="AML52352.1"/>
    </source>
</evidence>
<dbReference type="PANTHER" id="PTHR33055:SF13">
    <property type="entry name" value="TRANSPOSASE"/>
    <property type="match status" value="1"/>
</dbReference>
<dbReference type="KEGG" id="hat:RC74_14670"/>